<dbReference type="Gene3D" id="1.20.1110.10">
    <property type="entry name" value="Calcium-transporting ATPase, transmembrane domain"/>
    <property type="match status" value="1"/>
</dbReference>
<dbReference type="SUPFAM" id="SSF81660">
    <property type="entry name" value="Metal cation-transporting ATPase, ATP-binding domain N"/>
    <property type="match status" value="1"/>
</dbReference>
<dbReference type="InterPro" id="IPR001757">
    <property type="entry name" value="P_typ_ATPase"/>
</dbReference>
<feature type="domain" description="P-type ATPase A" evidence="20">
    <location>
        <begin position="377"/>
        <end position="489"/>
    </location>
</feature>
<dbReference type="InterPro" id="IPR006408">
    <property type="entry name" value="P-type_ATPase_IIB"/>
</dbReference>
<comment type="catalytic activity">
    <reaction evidence="16 18">
        <text>Ca(2+)(in) + ATP + H2O = Ca(2+)(out) + ADP + phosphate + H(+)</text>
        <dbReference type="Rhea" id="RHEA:18105"/>
        <dbReference type="ChEBI" id="CHEBI:15377"/>
        <dbReference type="ChEBI" id="CHEBI:15378"/>
        <dbReference type="ChEBI" id="CHEBI:29108"/>
        <dbReference type="ChEBI" id="CHEBI:30616"/>
        <dbReference type="ChEBI" id="CHEBI:43474"/>
        <dbReference type="ChEBI" id="CHEBI:456216"/>
        <dbReference type="EC" id="7.2.2.10"/>
    </reaction>
</comment>
<feature type="transmembrane region" description="Helical" evidence="18">
    <location>
        <begin position="1185"/>
        <end position="1206"/>
    </location>
</feature>
<name>A0A177EZP5_9EURO</name>
<feature type="transmembrane region" description="Helical" evidence="18">
    <location>
        <begin position="1031"/>
        <end position="1053"/>
    </location>
</feature>
<keyword evidence="7 18" id="KW-0547">Nucleotide-binding</keyword>
<dbReference type="InterPro" id="IPR044492">
    <property type="entry name" value="P_typ_ATPase_HD_dom"/>
</dbReference>
<evidence type="ECO:0000313" key="25">
    <source>
        <dbReference type="Proteomes" id="UP000077002"/>
    </source>
</evidence>
<evidence type="ECO:0000256" key="6">
    <source>
        <dbReference type="ARBA" id="ARBA00022723"/>
    </source>
</evidence>
<keyword evidence="6" id="KW-0479">Metal-binding</keyword>
<keyword evidence="2 18" id="KW-0813">Transport</keyword>
<evidence type="ECO:0000256" key="19">
    <source>
        <dbReference type="SAM" id="MobiDB-lite"/>
    </source>
</evidence>
<keyword evidence="13 18" id="KW-0406">Ion transport</keyword>
<evidence type="ECO:0000256" key="16">
    <source>
        <dbReference type="ARBA" id="ARBA00048694"/>
    </source>
</evidence>
<evidence type="ECO:0000256" key="18">
    <source>
        <dbReference type="RuleBase" id="RU361146"/>
    </source>
</evidence>
<evidence type="ECO:0000256" key="8">
    <source>
        <dbReference type="ARBA" id="ARBA00022837"/>
    </source>
</evidence>
<evidence type="ECO:0000256" key="11">
    <source>
        <dbReference type="ARBA" id="ARBA00022967"/>
    </source>
</evidence>
<evidence type="ECO:0000256" key="17">
    <source>
        <dbReference type="ARBA" id="ARBA00059328"/>
    </source>
</evidence>
<feature type="transmembrane region" description="Helical" evidence="18">
    <location>
        <begin position="1152"/>
        <end position="1173"/>
    </location>
</feature>
<dbReference type="Pfam" id="PF00690">
    <property type="entry name" value="Cation_ATPase_N"/>
    <property type="match status" value="1"/>
</dbReference>
<keyword evidence="11" id="KW-1278">Translocase</keyword>
<dbReference type="InterPro" id="IPR006068">
    <property type="entry name" value="ATPase_P-typ_cation-transptr_C"/>
</dbReference>
<dbReference type="GO" id="GO:0005886">
    <property type="term" value="C:plasma membrane"/>
    <property type="evidence" value="ECO:0007669"/>
    <property type="project" value="TreeGrafter"/>
</dbReference>
<comment type="similarity">
    <text evidence="15 18">Belongs to the cation transport ATPase (P-type) (TC 3.A.3) family.</text>
</comment>
<feature type="transmembrane region" description="Helical" evidence="18">
    <location>
        <begin position="511"/>
        <end position="532"/>
    </location>
</feature>
<keyword evidence="12 18" id="KW-1133">Transmembrane helix</keyword>
<evidence type="ECO:0000256" key="10">
    <source>
        <dbReference type="ARBA" id="ARBA00022842"/>
    </source>
</evidence>
<reference evidence="24 25" key="1">
    <citation type="submission" date="2016-03" db="EMBL/GenBank/DDBJ databases">
        <title>Draft genome sequence of the Fonsecaea monophora CBS 269.37.</title>
        <authorList>
            <person name="Bombassaro A."/>
            <person name="Vinicius W.A."/>
            <person name="De Hoog S."/>
            <person name="Sun J."/>
            <person name="Souza E.M."/>
            <person name="Raittz R.T."/>
            <person name="Costa F."/>
            <person name="Leao A.C."/>
            <person name="Tadra-Sfeir M.Z."/>
            <person name="Baura V."/>
            <person name="Balsanelli E."/>
            <person name="Pedrosa F.O."/>
            <person name="Moreno L.F."/>
            <person name="Steffens M.B."/>
            <person name="Xi L."/>
            <person name="Bocca A.L."/>
            <person name="Felipe M.S."/>
            <person name="Teixeira M."/>
            <person name="Telles Filho F.Q."/>
            <person name="Azevedo C.M."/>
            <person name="Gomes R."/>
            <person name="Vicente V.A."/>
        </authorList>
    </citation>
    <scope>NUCLEOTIDE SEQUENCE [LARGE SCALE GENOMIC DNA]</scope>
    <source>
        <strain evidence="24 25">CBS 269.37</strain>
    </source>
</reference>
<comment type="function">
    <text evidence="18">Catalyzes the hydrolysis of ATP coupled with the transport of calcium.</text>
</comment>
<dbReference type="PRINTS" id="PR00120">
    <property type="entry name" value="HATPASE"/>
</dbReference>
<feature type="compositionally biased region" description="Basic and acidic residues" evidence="19">
    <location>
        <begin position="1347"/>
        <end position="1358"/>
    </location>
</feature>
<dbReference type="SFLD" id="SFLDF00027">
    <property type="entry name" value="p-type_atpase"/>
    <property type="match status" value="1"/>
</dbReference>
<feature type="domain" description="Cation-transporting P-type ATPase N-terminal" evidence="22">
    <location>
        <begin position="270"/>
        <end position="317"/>
    </location>
</feature>
<feature type="compositionally biased region" description="Polar residues" evidence="19">
    <location>
        <begin position="88"/>
        <end position="98"/>
    </location>
</feature>
<dbReference type="GO" id="GO:0006874">
    <property type="term" value="P:intracellular calcium ion homeostasis"/>
    <property type="evidence" value="ECO:0007669"/>
    <property type="project" value="TreeGrafter"/>
</dbReference>
<dbReference type="GO" id="GO:0016887">
    <property type="term" value="F:ATP hydrolysis activity"/>
    <property type="evidence" value="ECO:0007669"/>
    <property type="project" value="InterPro"/>
</dbReference>
<feature type="compositionally biased region" description="Low complexity" evidence="19">
    <location>
        <begin position="57"/>
        <end position="75"/>
    </location>
</feature>
<dbReference type="InterPro" id="IPR023299">
    <property type="entry name" value="ATPase_P-typ_cyto_dom_N"/>
</dbReference>
<keyword evidence="10" id="KW-0460">Magnesium</keyword>
<evidence type="ECO:0000259" key="20">
    <source>
        <dbReference type="Pfam" id="PF00122"/>
    </source>
</evidence>
<evidence type="ECO:0000256" key="9">
    <source>
        <dbReference type="ARBA" id="ARBA00022840"/>
    </source>
</evidence>
<gene>
    <name evidence="24" type="ORF">AYO21_08797</name>
</gene>
<evidence type="ECO:0000256" key="12">
    <source>
        <dbReference type="ARBA" id="ARBA00022989"/>
    </source>
</evidence>
<dbReference type="SUPFAM" id="SSF81665">
    <property type="entry name" value="Calcium ATPase, transmembrane domain M"/>
    <property type="match status" value="1"/>
</dbReference>
<dbReference type="FunFam" id="3.40.1110.10:FF:000031">
    <property type="entry name" value="Calcium-transporting ATPase"/>
    <property type="match status" value="1"/>
</dbReference>
<evidence type="ECO:0000259" key="21">
    <source>
        <dbReference type="Pfam" id="PF00689"/>
    </source>
</evidence>
<dbReference type="GeneID" id="34603940"/>
<feature type="region of interest" description="Disordered" evidence="19">
    <location>
        <begin position="1271"/>
        <end position="1326"/>
    </location>
</feature>
<keyword evidence="9 18" id="KW-0067">ATP-binding</keyword>
<keyword evidence="4 18" id="KW-0109">Calcium transport</keyword>
<dbReference type="FunFam" id="3.40.50.1000:FF:000018">
    <property type="entry name" value="Calcium-transporting ATPase"/>
    <property type="match status" value="1"/>
</dbReference>
<dbReference type="CDD" id="cd03443">
    <property type="entry name" value="PaaI_thioesterase"/>
    <property type="match status" value="1"/>
</dbReference>
<feature type="transmembrane region" description="Helical" evidence="18">
    <location>
        <begin position="1074"/>
        <end position="1100"/>
    </location>
</feature>
<dbReference type="InterPro" id="IPR006683">
    <property type="entry name" value="Thioestr_dom"/>
</dbReference>
<dbReference type="SFLD" id="SFLDG00002">
    <property type="entry name" value="C1.7:_P-type_atpase_like"/>
    <property type="match status" value="1"/>
</dbReference>
<dbReference type="Pfam" id="PF08282">
    <property type="entry name" value="Hydrolase_3"/>
    <property type="match status" value="1"/>
</dbReference>
<dbReference type="Pfam" id="PF00122">
    <property type="entry name" value="E1-E2_ATPase"/>
    <property type="match status" value="1"/>
</dbReference>
<dbReference type="CDD" id="cd02081">
    <property type="entry name" value="P-type_ATPase_Ca_PMCA-like"/>
    <property type="match status" value="1"/>
</dbReference>
<feature type="transmembrane region" description="Helical" evidence="18">
    <location>
        <begin position="343"/>
        <end position="362"/>
    </location>
</feature>
<evidence type="ECO:0000256" key="13">
    <source>
        <dbReference type="ARBA" id="ARBA00023065"/>
    </source>
</evidence>
<feature type="domain" description="Cation-transporting P-type ATPase C-terminal" evidence="21">
    <location>
        <begin position="1031"/>
        <end position="1206"/>
    </location>
</feature>
<dbReference type="GO" id="GO:0005388">
    <property type="term" value="F:P-type calcium transporter activity"/>
    <property type="evidence" value="ECO:0007669"/>
    <property type="project" value="UniProtKB-EC"/>
</dbReference>
<dbReference type="InterPro" id="IPR059000">
    <property type="entry name" value="ATPase_P-type_domA"/>
</dbReference>
<keyword evidence="14 18" id="KW-0472">Membrane</keyword>
<feature type="region of interest" description="Disordered" evidence="19">
    <location>
        <begin position="1"/>
        <end position="98"/>
    </location>
</feature>
<dbReference type="Proteomes" id="UP000077002">
    <property type="component" value="Unassembled WGS sequence"/>
</dbReference>
<dbReference type="InterPro" id="IPR036412">
    <property type="entry name" value="HAD-like_sf"/>
</dbReference>
<dbReference type="Pfam" id="PF00689">
    <property type="entry name" value="Cation_ATPase_C"/>
    <property type="match status" value="1"/>
</dbReference>
<keyword evidence="5 18" id="KW-0812">Transmembrane</keyword>
<organism evidence="24 25">
    <name type="scientific">Fonsecaea monophora</name>
    <dbReference type="NCBI Taxonomy" id="254056"/>
    <lineage>
        <taxon>Eukaryota</taxon>
        <taxon>Fungi</taxon>
        <taxon>Dikarya</taxon>
        <taxon>Ascomycota</taxon>
        <taxon>Pezizomycotina</taxon>
        <taxon>Eurotiomycetes</taxon>
        <taxon>Chaetothyriomycetidae</taxon>
        <taxon>Chaetothyriales</taxon>
        <taxon>Herpotrichiellaceae</taxon>
        <taxon>Fonsecaea</taxon>
    </lineage>
</organism>
<dbReference type="Gene3D" id="2.70.150.10">
    <property type="entry name" value="Calcium-transporting ATPase, cytoplasmic transduction domain A"/>
    <property type="match status" value="1"/>
</dbReference>
<dbReference type="SUPFAM" id="SSF54637">
    <property type="entry name" value="Thioesterase/thiol ester dehydrase-isomerase"/>
    <property type="match status" value="1"/>
</dbReference>
<dbReference type="OrthoDB" id="3352408at2759"/>
<dbReference type="FunFam" id="2.70.150.10:FF:000028">
    <property type="entry name" value="Calcium-transporting ATPase"/>
    <property type="match status" value="1"/>
</dbReference>
<dbReference type="Pfam" id="PF03061">
    <property type="entry name" value="4HBT"/>
    <property type="match status" value="1"/>
</dbReference>
<accession>A0A177EZP5</accession>
<dbReference type="Gene3D" id="3.10.129.10">
    <property type="entry name" value="Hotdog Thioesterase"/>
    <property type="match status" value="1"/>
</dbReference>
<dbReference type="EMBL" id="LVKK01000079">
    <property type="protein sequence ID" value="OAG37046.1"/>
    <property type="molecule type" value="Genomic_DNA"/>
</dbReference>
<feature type="transmembrane region" description="Helical" evidence="18">
    <location>
        <begin position="1004"/>
        <end position="1025"/>
    </location>
</feature>
<feature type="transmembrane region" description="Helical" evidence="18">
    <location>
        <begin position="1486"/>
        <end position="1505"/>
    </location>
</feature>
<dbReference type="InterPro" id="IPR023298">
    <property type="entry name" value="ATPase_P-typ_TM_dom_sf"/>
</dbReference>
<comment type="function">
    <text evidence="17">This magnesium-dependent enzyme catalyzes the hydrolysis of ATP coupled with the transport of calcium. Transports the calcium to the vacuole and participates in the control of the cytosolic free calcium.</text>
</comment>
<feature type="compositionally biased region" description="Polar residues" evidence="19">
    <location>
        <begin position="121"/>
        <end position="136"/>
    </location>
</feature>
<feature type="transmembrane region" description="Helical" evidence="18">
    <location>
        <begin position="552"/>
        <end position="579"/>
    </location>
</feature>
<feature type="compositionally biased region" description="Low complexity" evidence="19">
    <location>
        <begin position="1276"/>
        <end position="1285"/>
    </location>
</feature>
<feature type="transmembrane region" description="Helical" evidence="18">
    <location>
        <begin position="306"/>
        <end position="323"/>
    </location>
</feature>
<evidence type="ECO:0000256" key="5">
    <source>
        <dbReference type="ARBA" id="ARBA00022692"/>
    </source>
</evidence>
<dbReference type="EC" id="7.2.2.10" evidence="18"/>
<evidence type="ECO:0000259" key="22">
    <source>
        <dbReference type="Pfam" id="PF00690"/>
    </source>
</evidence>
<evidence type="ECO:0000256" key="3">
    <source>
        <dbReference type="ARBA" id="ARBA00022554"/>
    </source>
</evidence>
<proteinExistence type="inferred from homology"/>
<dbReference type="GO" id="GO:0005774">
    <property type="term" value="C:vacuolar membrane"/>
    <property type="evidence" value="ECO:0007669"/>
    <property type="project" value="UniProtKB-SubCell"/>
</dbReference>
<dbReference type="InterPro" id="IPR008250">
    <property type="entry name" value="ATPase_P-typ_transduc_dom_A_sf"/>
</dbReference>
<dbReference type="Pfam" id="PF13246">
    <property type="entry name" value="Cation_ATPase"/>
    <property type="match status" value="1"/>
</dbReference>
<dbReference type="FunFam" id="1.20.1110.10:FF:000039">
    <property type="entry name" value="Calcium-transporting ATPase"/>
    <property type="match status" value="1"/>
</dbReference>
<feature type="region of interest" description="Disordered" evidence="19">
    <location>
        <begin position="115"/>
        <end position="136"/>
    </location>
</feature>
<dbReference type="PROSITE" id="PS00154">
    <property type="entry name" value="ATPASE_E1_E2"/>
    <property type="match status" value="1"/>
</dbReference>
<dbReference type="NCBIfam" id="TIGR01494">
    <property type="entry name" value="ATPase_P-type"/>
    <property type="match status" value="2"/>
</dbReference>
<feature type="region of interest" description="Disordered" evidence="19">
    <location>
        <begin position="1342"/>
        <end position="1430"/>
    </location>
</feature>
<dbReference type="SFLD" id="SFLDS00003">
    <property type="entry name" value="Haloacid_Dehalogenase"/>
    <property type="match status" value="1"/>
</dbReference>
<dbReference type="Gene3D" id="3.40.50.1000">
    <property type="entry name" value="HAD superfamily/HAD-like"/>
    <property type="match status" value="1"/>
</dbReference>
<evidence type="ECO:0000256" key="14">
    <source>
        <dbReference type="ARBA" id="ARBA00023136"/>
    </source>
</evidence>
<evidence type="ECO:0000256" key="2">
    <source>
        <dbReference type="ARBA" id="ARBA00022448"/>
    </source>
</evidence>
<dbReference type="InterPro" id="IPR018303">
    <property type="entry name" value="ATPase_P-typ_P_site"/>
</dbReference>
<keyword evidence="25" id="KW-1185">Reference proteome</keyword>
<evidence type="ECO:0000256" key="4">
    <source>
        <dbReference type="ARBA" id="ARBA00022568"/>
    </source>
</evidence>
<sequence length="1752" mass="190592">MSSPSDGQAPESPKGTQQRPRAPTISIDDTAVNSPPSPEEPPSAVSDKPGPLPRIQTSGLESEPTLSSPLSVSPTDVRPSSDTRESRPTSPHNVSSPRAQFLDGAAHNFLAVPGSRARATSMESQNSASTSEFGGETQIASTISGTDDLRKNSLANNDDIMNDAEALRPDPGTEADFEVEDNKFAFSPGQLNKMINPKNLAAFHALGGLRGLEKGLRTDRHSGLSVDEVGLSGTVDFQEAVQAGAEAEQHYGTVKRTATSNSLTAPAKISENSFADRKRIFKDNRLPEKKAKTFWQLAWIAYNDKVLILLSVAAVISLALGIYQTVRPAPSEEHEARVEWVEGVAIMVAIFVVTFVGALNDYQKERQFIKLNRKKEERFVKVIRSGKSQEISVYDVLVGDVMHLEPGDLIPVDGVFIEGHNVRCDESSATGESDIIRKTPGDEVFHAIETHQNLKKMDPFILSGGKVSEGVGTFLVTATGVNSSYGKTLMSLQDETQTTPLQVKLNVLAEYIAKLGLAAGLLLFLVLFIKFLAELKNIDGGAQGKGQRFLQIFIVAVTIIVVAVPEGLPLAVTLALAFATTRMLKDNNLVRLLRACETMGNATTVCSDKTGTLTQNKMTVVAGTLSTASRFGDKQQPIESTATGDAKVPGPTVAPNDVSSAEFFATLSEDTKSLLKDSVILNTTAFEGEEEGKKVFIGSKTETALIQFVVDHLPIQSIGEERANAEIVQMVPFDSGRKCMAVVIKLPNGKYRMMVKGASEILISKCTRIVSDPTKALVDAPMTLDQMEALNGIVSNYASRSLRTIALLYRDFNEWPPRGAASADDKKQADFDKVFKDMVFLGVVGIQDPLRPGVEKAVRDCQVAGVFVRMVTGDNIMTAKAIATECGIFTPGGIAMEGPVFRKLSSKQLTQVIPRLQVLARSSPDDKKLLVGHLKKLGETVAVTGDGTNDAPALKAADVGFSMGIAGTEVAKEASAIILMDDNFASIVKAISWGRTVNDAVKKFLQFQITVNITAVFLTFISAVANDDESSVLTAVQLLWVNLIMDTFAALALATDPPSPSVLQRRPEPKSAPLITVTMWKMIIGQSIYQLVVTLVLYFAGESILSYQTQHEKDRLQSTIFNTFVWMQIFNQYNSRRLDNNFNIFEGVLRNYWFMGIQIIIVGGQCLIMFVGGQAFSINRINGAQWGYSIVLGALSVPMAVIIRLIPDELFARFIPHLPRKKKRGPDFVLEDDEKVQWNPALEEIREELQFLKRIRGGRISELAYKLQHPRDTFLPRSRSPSRSRSNSDLPQTPEGENVVSDTLTGSPITPERLKRRARSSSNSVFGPATAMAGIIAGSVAGGWSPIERRPEEQETVRFTRARSHSGVEGTSGMEIHPATPAEDPVFASSAPRVGVPPSQDPELAPHFDLAPPHSPTGRPKGSHSRQGSAVAHRPIYLAAGQFSAPASSSVRVRAFRYSKPVQKTTWSPYSTVVVHNKGQARVRRTISFILISTTFFAIGAYFAITYAPPIPTPFIMGSMPSDAETLELYSPDNDFAREVDEHIKNCALAQSLRANPDFVESRPHLKIPEELRSHNLTAGTLAGPGMIVVPPYYFNEKGGKSMVQIFYVGTDVSGHPGIVHGGFLATMLDEGLARCAFPAMQNKVGVTANLNINYLKPTMAGQFLVLRAKTTKVEGRKAWAEGWIESLEVAEGEEPVKLVEASALFVEPKHAQGHHMTSSVKDTVVLEIVDYSFPSKTLLCSTRFKKSIKSV</sequence>
<evidence type="ECO:0000256" key="7">
    <source>
        <dbReference type="ARBA" id="ARBA00022741"/>
    </source>
</evidence>
<evidence type="ECO:0000259" key="23">
    <source>
        <dbReference type="Pfam" id="PF03061"/>
    </source>
</evidence>
<evidence type="ECO:0000256" key="1">
    <source>
        <dbReference type="ARBA" id="ARBA00004128"/>
    </source>
</evidence>
<dbReference type="PRINTS" id="PR00119">
    <property type="entry name" value="CATATPASE"/>
</dbReference>
<dbReference type="GO" id="GO:0005524">
    <property type="term" value="F:ATP binding"/>
    <property type="evidence" value="ECO:0007669"/>
    <property type="project" value="UniProtKB-KW"/>
</dbReference>
<comment type="caution">
    <text evidence="24">The sequence shown here is derived from an EMBL/GenBank/DDBJ whole genome shotgun (WGS) entry which is preliminary data.</text>
</comment>
<dbReference type="GO" id="GO:0046872">
    <property type="term" value="F:metal ion binding"/>
    <property type="evidence" value="ECO:0007669"/>
    <property type="project" value="UniProtKB-KW"/>
</dbReference>
<comment type="subcellular location">
    <subcellularLocation>
        <location evidence="18">Membrane</location>
        <topology evidence="18">Multi-pass membrane protein</topology>
    </subcellularLocation>
    <subcellularLocation>
        <location evidence="1">Vacuole membrane</location>
        <topology evidence="1">Multi-pass membrane protein</topology>
    </subcellularLocation>
</comment>
<dbReference type="InterPro" id="IPR004014">
    <property type="entry name" value="ATPase_P-typ_cation-transptr_N"/>
</dbReference>
<dbReference type="Gene3D" id="3.40.1110.10">
    <property type="entry name" value="Calcium-transporting ATPase, cytoplasmic domain N"/>
    <property type="match status" value="1"/>
</dbReference>
<dbReference type="SUPFAM" id="SSF81653">
    <property type="entry name" value="Calcium ATPase, transduction domain A"/>
    <property type="match status" value="1"/>
</dbReference>
<dbReference type="InterPro" id="IPR023214">
    <property type="entry name" value="HAD_sf"/>
</dbReference>
<feature type="domain" description="Thioesterase" evidence="23">
    <location>
        <begin position="1618"/>
        <end position="1678"/>
    </location>
</feature>
<keyword evidence="3" id="KW-0926">Vacuole</keyword>
<protein>
    <recommendedName>
        <fullName evidence="18">Calcium-transporting ATPase</fullName>
        <ecNumber evidence="18">7.2.2.10</ecNumber>
    </recommendedName>
</protein>
<dbReference type="InterPro" id="IPR029069">
    <property type="entry name" value="HotDog_dom_sf"/>
</dbReference>
<keyword evidence="8 18" id="KW-0106">Calcium</keyword>
<dbReference type="RefSeq" id="XP_022508998.1">
    <property type="nucleotide sequence ID" value="XM_022658740.1"/>
</dbReference>
<dbReference type="SUPFAM" id="SSF56784">
    <property type="entry name" value="HAD-like"/>
    <property type="match status" value="1"/>
</dbReference>
<dbReference type="PANTHER" id="PTHR24093">
    <property type="entry name" value="CATION TRANSPORTING ATPASE"/>
    <property type="match status" value="1"/>
</dbReference>
<evidence type="ECO:0000313" key="24">
    <source>
        <dbReference type="EMBL" id="OAG37046.1"/>
    </source>
</evidence>
<dbReference type="PANTHER" id="PTHR24093:SF369">
    <property type="entry name" value="CALCIUM-TRANSPORTING ATPASE"/>
    <property type="match status" value="1"/>
</dbReference>
<evidence type="ECO:0000256" key="15">
    <source>
        <dbReference type="ARBA" id="ARBA00038148"/>
    </source>
</evidence>
<dbReference type="NCBIfam" id="TIGR01517">
    <property type="entry name" value="ATPase-IIB_Ca"/>
    <property type="match status" value="1"/>
</dbReference>